<dbReference type="PANTHER" id="PTHR43179:SF12">
    <property type="entry name" value="GALACTOFURANOSYLTRANSFERASE GLFT2"/>
    <property type="match status" value="1"/>
</dbReference>
<dbReference type="Proteomes" id="UP000059188">
    <property type="component" value="Unassembled WGS sequence"/>
</dbReference>
<keyword evidence="5" id="KW-0812">Transmembrane</keyword>
<dbReference type="SUPFAM" id="SSF53448">
    <property type="entry name" value="Nucleotide-diphospho-sugar transferases"/>
    <property type="match status" value="1"/>
</dbReference>
<dbReference type="Gene3D" id="3.40.50.720">
    <property type="entry name" value="NAD(P)-binding Rossmann-like Domain"/>
    <property type="match status" value="1"/>
</dbReference>
<dbReference type="SUPFAM" id="SSF51735">
    <property type="entry name" value="NAD(P)-binding Rossmann-fold domains"/>
    <property type="match status" value="1"/>
</dbReference>
<feature type="domain" description="NAD-dependent epimerase/dehydratase" evidence="7">
    <location>
        <begin position="6"/>
        <end position="236"/>
    </location>
</feature>
<evidence type="ECO:0000259" key="6">
    <source>
        <dbReference type="Pfam" id="PF00535"/>
    </source>
</evidence>
<evidence type="ECO:0008006" key="10">
    <source>
        <dbReference type="Google" id="ProtNLM"/>
    </source>
</evidence>
<sequence>MAETQGLQLAKYYHTRQFQVRIIDFKTSSHLEHNHRCPYAENLAGNLCDLDFCKFALRGAEIVCHCAEIRGGGDTHTPNNQITKFQVKHTVIRNLLDSACHAGVKAFLYTSPYADAPEPQSGLQSFGSDPPHTGSGTRPNRLSYLDRLHLENVALHYSDRMIVRIARLGEIYGPGDPWIGVENDCSATLIRKALVANQLSSSEARPSIELVGEPNHNRHLSYADDIVKELIELLKGEESKGPHIAQPGEPISNLELAKIALEVVGLDPSSAEIIHANASININEVGLAPQSSSTTQSAKAFAYHRQGLTRLCHWIEPQLKAALSNRSTEDRQALLLSLQSNTSDDQITNNSIKFAVLFPLAFQTDSNESLDPLRRLARFLEDTTWRDRNEIGTIRYSLSIYIAASGPDSPSLLSHYQRDHSVESIFNEHGLFRVFVVPCHSQDDSPLALLNKAALRAYSDGCNYYAIMSSGTEILAEGWMRAVHTKFREIADDSGGPVGFGCIPMIDVAHPSLANCPVVHRTHLDIYEGELVPEQLAIRDVGLYFSQLYHHFGASVTIPIRTQNPVDAAYNEKDNSSGWTFSVLEDSKRRIREWSAKQYPGIRSKMSLDVIIPSYRVNLDSLSKVMNLKPSPSCITTFIIVVDNPESPYAYELRHSNSQRSDVRIIVNDSNYGASASRNRGLSVSNAEWVAFLDDDVDPSMDYLVAAEQYIRNRPDAAGFVGNTYFPIAHNIFTAAVRFSGVIFFWDIANKITEDIPWGVTANLIIRRNVCDQVKFDLRFPKTGGGEDIDFCINIRKESLERGGSGFSSAPNVVVAHGWWNEGRRSYSRFFNWSRGDGALIQMHPNLSWRDVTPNSAEAFLLATLFVFLGTIFLSWSVARFGIFLAVSTFSAHVLHDAHRHLVRNKADTSAIPMTLGQFGRTIAVLEGAVIRMVNEMGRLVGILERNEWQSVGKRFDWFNGGPLGVTEERSGGIERAVLIFCISTILMSVV</sequence>
<keyword evidence="5" id="KW-1133">Transmembrane helix</keyword>
<gene>
    <name evidence="8" type="ORF">RSOLAG1IB_08483</name>
</gene>
<dbReference type="PANTHER" id="PTHR43179">
    <property type="entry name" value="RHAMNOSYLTRANSFERASE WBBL"/>
    <property type="match status" value="1"/>
</dbReference>
<evidence type="ECO:0000256" key="4">
    <source>
        <dbReference type="SAM" id="MobiDB-lite"/>
    </source>
</evidence>
<protein>
    <recommendedName>
        <fullName evidence="10">Glycosyltransferase family 2 protein</fullName>
    </recommendedName>
</protein>
<feature type="domain" description="Glycosyltransferase 2-like" evidence="6">
    <location>
        <begin position="610"/>
        <end position="727"/>
    </location>
</feature>
<evidence type="ECO:0000256" key="3">
    <source>
        <dbReference type="ARBA" id="ARBA00022679"/>
    </source>
</evidence>
<dbReference type="InterPro" id="IPR029044">
    <property type="entry name" value="Nucleotide-diphossugar_trans"/>
</dbReference>
<dbReference type="STRING" id="1108050.A0A0B7FGZ8"/>
<dbReference type="Pfam" id="PF00535">
    <property type="entry name" value="Glycos_transf_2"/>
    <property type="match status" value="1"/>
</dbReference>
<keyword evidence="3" id="KW-0808">Transferase</keyword>
<evidence type="ECO:0000256" key="2">
    <source>
        <dbReference type="ARBA" id="ARBA00022676"/>
    </source>
</evidence>
<name>A0A0B7FGZ8_THACB</name>
<dbReference type="Pfam" id="PF01370">
    <property type="entry name" value="Epimerase"/>
    <property type="match status" value="1"/>
</dbReference>
<keyword evidence="2" id="KW-0328">Glycosyltransferase</keyword>
<evidence type="ECO:0000313" key="9">
    <source>
        <dbReference type="Proteomes" id="UP000059188"/>
    </source>
</evidence>
<organism evidence="8 9">
    <name type="scientific">Thanatephorus cucumeris (strain AG1-IB / isolate 7/3/14)</name>
    <name type="common">Lettuce bottom rot fungus</name>
    <name type="synonym">Rhizoctonia solani</name>
    <dbReference type="NCBI Taxonomy" id="1108050"/>
    <lineage>
        <taxon>Eukaryota</taxon>
        <taxon>Fungi</taxon>
        <taxon>Dikarya</taxon>
        <taxon>Basidiomycota</taxon>
        <taxon>Agaricomycotina</taxon>
        <taxon>Agaricomycetes</taxon>
        <taxon>Cantharellales</taxon>
        <taxon>Ceratobasidiaceae</taxon>
        <taxon>Rhizoctonia</taxon>
        <taxon>Rhizoctonia solani AG-1</taxon>
    </lineage>
</organism>
<accession>A0A0B7FGZ8</accession>
<proteinExistence type="inferred from homology"/>
<comment type="similarity">
    <text evidence="1">Belongs to the glycosyltransferase 2 family.</text>
</comment>
<dbReference type="InterPro" id="IPR001509">
    <property type="entry name" value="Epimerase_deHydtase"/>
</dbReference>
<dbReference type="InterPro" id="IPR036291">
    <property type="entry name" value="NAD(P)-bd_dom_sf"/>
</dbReference>
<keyword evidence="5" id="KW-0472">Membrane</keyword>
<dbReference type="EMBL" id="LN679128">
    <property type="protein sequence ID" value="CEL57271.1"/>
    <property type="molecule type" value="Genomic_DNA"/>
</dbReference>
<evidence type="ECO:0000313" key="8">
    <source>
        <dbReference type="EMBL" id="CEL57271.1"/>
    </source>
</evidence>
<dbReference type="Gene3D" id="3.90.25.10">
    <property type="entry name" value="UDP-galactose 4-epimerase, domain 1"/>
    <property type="match status" value="1"/>
</dbReference>
<evidence type="ECO:0000256" key="5">
    <source>
        <dbReference type="SAM" id="Phobius"/>
    </source>
</evidence>
<dbReference type="GO" id="GO:0016757">
    <property type="term" value="F:glycosyltransferase activity"/>
    <property type="evidence" value="ECO:0007669"/>
    <property type="project" value="UniProtKB-KW"/>
</dbReference>
<dbReference type="OrthoDB" id="331544at2759"/>
<dbReference type="Gene3D" id="3.90.550.10">
    <property type="entry name" value="Spore Coat Polysaccharide Biosynthesis Protein SpsA, Chain A"/>
    <property type="match status" value="1"/>
</dbReference>
<reference evidence="8 9" key="1">
    <citation type="submission" date="2014-11" db="EMBL/GenBank/DDBJ databases">
        <authorList>
            <person name="Wibberg Daniel"/>
        </authorList>
    </citation>
    <scope>NUCLEOTIDE SEQUENCE [LARGE SCALE GENOMIC DNA]</scope>
    <source>
        <strain evidence="8">Rhizoctonia solani AG1-IB 7/3/14</strain>
    </source>
</reference>
<feature type="region of interest" description="Disordered" evidence="4">
    <location>
        <begin position="119"/>
        <end position="140"/>
    </location>
</feature>
<dbReference type="InterPro" id="IPR001173">
    <property type="entry name" value="Glyco_trans_2-like"/>
</dbReference>
<evidence type="ECO:0000259" key="7">
    <source>
        <dbReference type="Pfam" id="PF01370"/>
    </source>
</evidence>
<feature type="transmembrane region" description="Helical" evidence="5">
    <location>
        <begin position="859"/>
        <end position="879"/>
    </location>
</feature>
<dbReference type="AlphaFoldDB" id="A0A0B7FGZ8"/>
<evidence type="ECO:0000256" key="1">
    <source>
        <dbReference type="ARBA" id="ARBA00006739"/>
    </source>
</evidence>
<keyword evidence="9" id="KW-1185">Reference proteome</keyword>